<accession>A0ABW3ENI1</accession>
<evidence type="ECO:0000313" key="3">
    <source>
        <dbReference type="Proteomes" id="UP001596972"/>
    </source>
</evidence>
<evidence type="ECO:0000256" key="1">
    <source>
        <dbReference type="SAM" id="MobiDB-lite"/>
    </source>
</evidence>
<feature type="compositionally biased region" description="Basic and acidic residues" evidence="1">
    <location>
        <begin position="232"/>
        <end position="253"/>
    </location>
</feature>
<evidence type="ECO:0000313" key="2">
    <source>
        <dbReference type="EMBL" id="MFD0901898.1"/>
    </source>
</evidence>
<feature type="region of interest" description="Disordered" evidence="1">
    <location>
        <begin position="228"/>
        <end position="253"/>
    </location>
</feature>
<dbReference type="RefSeq" id="WP_378299141.1">
    <property type="nucleotide sequence ID" value="NZ_JBHTJA010000027.1"/>
</dbReference>
<sequence length="289" mass="31405">MPHTTRPPIVDITEAVPGLAAHARTAVRLHPRRGAPGPDDSSIGGPLRWPAAEPWPFCDRPHDHGRSPGTPVAMVPIAQIYAADVPAYPFPDGSDLLQILWCPNHDGDWPDATIGVRWRRSADVTAILADPPAPHMVEAEGLVPTPCVLDPEPVTEYPYSEELPQRIREAIKRWETGYPAYQYGLSVASGCKLGGGMSWNVTDMGEPPVCAQCGAPAHLILQLDSSEWSGASDHEGGPPRWRPVEDADLDGGDHRAAREPTGMEIGRYSHGGFFGCSADHRHPVTFHWQ</sequence>
<organism evidence="2 3">
    <name type="scientific">Actinomadura sediminis</name>
    <dbReference type="NCBI Taxonomy" id="1038904"/>
    <lineage>
        <taxon>Bacteria</taxon>
        <taxon>Bacillati</taxon>
        <taxon>Actinomycetota</taxon>
        <taxon>Actinomycetes</taxon>
        <taxon>Streptosporangiales</taxon>
        <taxon>Thermomonosporaceae</taxon>
        <taxon>Actinomadura</taxon>
    </lineage>
</organism>
<reference evidence="3" key="1">
    <citation type="journal article" date="2019" name="Int. J. Syst. Evol. Microbiol.">
        <title>The Global Catalogue of Microorganisms (GCM) 10K type strain sequencing project: providing services to taxonomists for standard genome sequencing and annotation.</title>
        <authorList>
            <consortium name="The Broad Institute Genomics Platform"/>
            <consortium name="The Broad Institute Genome Sequencing Center for Infectious Disease"/>
            <person name="Wu L."/>
            <person name="Ma J."/>
        </authorList>
    </citation>
    <scope>NUCLEOTIDE SEQUENCE [LARGE SCALE GENOMIC DNA]</scope>
    <source>
        <strain evidence="3">JCM 31202</strain>
    </source>
</reference>
<keyword evidence="3" id="KW-1185">Reference proteome</keyword>
<gene>
    <name evidence="2" type="ORF">ACFQ11_15970</name>
</gene>
<dbReference type="EMBL" id="JBHTJA010000027">
    <property type="protein sequence ID" value="MFD0901898.1"/>
    <property type="molecule type" value="Genomic_DNA"/>
</dbReference>
<name>A0ABW3ENI1_9ACTN</name>
<comment type="caution">
    <text evidence="2">The sequence shown here is derived from an EMBL/GenBank/DDBJ whole genome shotgun (WGS) entry which is preliminary data.</text>
</comment>
<evidence type="ECO:0008006" key="4">
    <source>
        <dbReference type="Google" id="ProtNLM"/>
    </source>
</evidence>
<proteinExistence type="predicted"/>
<dbReference type="Gene3D" id="2.30.320.10">
    <property type="entry name" value="YwqG-like"/>
    <property type="match status" value="1"/>
</dbReference>
<dbReference type="Proteomes" id="UP001596972">
    <property type="component" value="Unassembled WGS sequence"/>
</dbReference>
<protein>
    <recommendedName>
        <fullName evidence="4">DUF1963 domain-containing protein</fullName>
    </recommendedName>
</protein>